<accession>A0ABW1ND75</accession>
<organism evidence="8 9">
    <name type="scientific">Sphaerisporangium aureirubrum</name>
    <dbReference type="NCBI Taxonomy" id="1544736"/>
    <lineage>
        <taxon>Bacteria</taxon>
        <taxon>Bacillati</taxon>
        <taxon>Actinomycetota</taxon>
        <taxon>Actinomycetes</taxon>
        <taxon>Streptosporangiales</taxon>
        <taxon>Streptosporangiaceae</taxon>
        <taxon>Sphaerisporangium</taxon>
    </lineage>
</organism>
<evidence type="ECO:0000256" key="1">
    <source>
        <dbReference type="ARBA" id="ARBA00004141"/>
    </source>
</evidence>
<dbReference type="EMBL" id="JBHSRF010000008">
    <property type="protein sequence ID" value="MFC6081250.1"/>
    <property type="molecule type" value="Genomic_DNA"/>
</dbReference>
<proteinExistence type="predicted"/>
<dbReference type="InterPro" id="IPR051784">
    <property type="entry name" value="Nod_factor_ABC_transporter"/>
</dbReference>
<evidence type="ECO:0000256" key="5">
    <source>
        <dbReference type="SAM" id="MobiDB-lite"/>
    </source>
</evidence>
<feature type="transmembrane region" description="Helical" evidence="6">
    <location>
        <begin position="87"/>
        <end position="110"/>
    </location>
</feature>
<gene>
    <name evidence="8" type="ORF">ACFP1K_08775</name>
</gene>
<dbReference type="PANTHER" id="PTHR43229">
    <property type="entry name" value="NODULATION PROTEIN J"/>
    <property type="match status" value="1"/>
</dbReference>
<feature type="region of interest" description="Disordered" evidence="5">
    <location>
        <begin position="1"/>
        <end position="24"/>
    </location>
</feature>
<evidence type="ECO:0000313" key="9">
    <source>
        <dbReference type="Proteomes" id="UP001596137"/>
    </source>
</evidence>
<feature type="transmembrane region" description="Helical" evidence="6">
    <location>
        <begin position="56"/>
        <end position="75"/>
    </location>
</feature>
<feature type="transmembrane region" description="Helical" evidence="6">
    <location>
        <begin position="264"/>
        <end position="289"/>
    </location>
</feature>
<sequence>MSTATTASRRSGTPDDHDPRRSGGHLMSIAAARTDLLHAVRLARLDLTVLGRNQTALFTVLLLPLLLGGMFTAVAGDATIAGLPAEIFVLTGLPGLLPVFAVFINLVNTFTARREELVLRRLRGGQASPVGILGGAALGALVVQLIQLGLVVVWLTIVEGPEPANVPLLLVTAVLGAAVFALLAAACSGLTRTTELAQITVLPVLLVVMIGAPLFTPLSGMPSQLRILAEFIPATPIVELSRTAMLGADFAGGAGERLTVAGQWLAALPSLGVLAAWLLVAAFAARWLFRWDPRRG</sequence>
<feature type="transmembrane region" description="Helical" evidence="6">
    <location>
        <begin position="130"/>
        <end position="158"/>
    </location>
</feature>
<feature type="transmembrane region" description="Helical" evidence="6">
    <location>
        <begin position="164"/>
        <end position="184"/>
    </location>
</feature>
<dbReference type="InterPro" id="IPR013525">
    <property type="entry name" value="ABC2_TM"/>
</dbReference>
<keyword evidence="2 6" id="KW-0812">Transmembrane</keyword>
<dbReference type="RefSeq" id="WP_380748878.1">
    <property type="nucleotide sequence ID" value="NZ_JBHSRF010000008.1"/>
</dbReference>
<keyword evidence="9" id="KW-1185">Reference proteome</keyword>
<keyword evidence="3 6" id="KW-1133">Transmembrane helix</keyword>
<name>A0ABW1ND75_9ACTN</name>
<feature type="compositionally biased region" description="Basic and acidic residues" evidence="5">
    <location>
        <begin position="12"/>
        <end position="21"/>
    </location>
</feature>
<protein>
    <submittedName>
        <fullName evidence="8">ABC transporter permease</fullName>
    </submittedName>
</protein>
<evidence type="ECO:0000256" key="4">
    <source>
        <dbReference type="ARBA" id="ARBA00023136"/>
    </source>
</evidence>
<evidence type="ECO:0000313" key="8">
    <source>
        <dbReference type="EMBL" id="MFC6081250.1"/>
    </source>
</evidence>
<evidence type="ECO:0000256" key="6">
    <source>
        <dbReference type="SAM" id="Phobius"/>
    </source>
</evidence>
<evidence type="ECO:0000256" key="3">
    <source>
        <dbReference type="ARBA" id="ARBA00022989"/>
    </source>
</evidence>
<feature type="compositionally biased region" description="Low complexity" evidence="5">
    <location>
        <begin position="1"/>
        <end position="11"/>
    </location>
</feature>
<dbReference type="PANTHER" id="PTHR43229:SF2">
    <property type="entry name" value="NODULATION PROTEIN J"/>
    <property type="match status" value="1"/>
</dbReference>
<keyword evidence="4 6" id="KW-0472">Membrane</keyword>
<feature type="domain" description="ABC-2 type transporter transmembrane" evidence="7">
    <location>
        <begin position="95"/>
        <end position="284"/>
    </location>
</feature>
<dbReference type="Pfam" id="PF12698">
    <property type="entry name" value="ABC2_membrane_3"/>
    <property type="match status" value="1"/>
</dbReference>
<feature type="transmembrane region" description="Helical" evidence="6">
    <location>
        <begin position="196"/>
        <end position="215"/>
    </location>
</feature>
<comment type="caution">
    <text evidence="8">The sequence shown here is derived from an EMBL/GenBank/DDBJ whole genome shotgun (WGS) entry which is preliminary data.</text>
</comment>
<reference evidence="9" key="1">
    <citation type="journal article" date="2019" name="Int. J. Syst. Evol. Microbiol.">
        <title>The Global Catalogue of Microorganisms (GCM) 10K type strain sequencing project: providing services to taxonomists for standard genome sequencing and annotation.</title>
        <authorList>
            <consortium name="The Broad Institute Genomics Platform"/>
            <consortium name="The Broad Institute Genome Sequencing Center for Infectious Disease"/>
            <person name="Wu L."/>
            <person name="Ma J."/>
        </authorList>
    </citation>
    <scope>NUCLEOTIDE SEQUENCE [LARGE SCALE GENOMIC DNA]</scope>
    <source>
        <strain evidence="9">JCM 30346</strain>
    </source>
</reference>
<comment type="subcellular location">
    <subcellularLocation>
        <location evidence="1">Membrane</location>
        <topology evidence="1">Multi-pass membrane protein</topology>
    </subcellularLocation>
</comment>
<dbReference type="Proteomes" id="UP001596137">
    <property type="component" value="Unassembled WGS sequence"/>
</dbReference>
<evidence type="ECO:0000256" key="2">
    <source>
        <dbReference type="ARBA" id="ARBA00022692"/>
    </source>
</evidence>
<evidence type="ECO:0000259" key="7">
    <source>
        <dbReference type="Pfam" id="PF12698"/>
    </source>
</evidence>